<protein>
    <submittedName>
        <fullName evidence="4">Conserved repeat protein</fullName>
    </submittedName>
</protein>
<organism evidence="4 5">
    <name type="scientific">Allocoleopsis franciscana PCC 7113</name>
    <dbReference type="NCBI Taxonomy" id="1173027"/>
    <lineage>
        <taxon>Bacteria</taxon>
        <taxon>Bacillati</taxon>
        <taxon>Cyanobacteriota</taxon>
        <taxon>Cyanophyceae</taxon>
        <taxon>Coleofasciculales</taxon>
        <taxon>Coleofasciculaceae</taxon>
        <taxon>Allocoleopsis</taxon>
        <taxon>Allocoleopsis franciscana</taxon>
    </lineage>
</organism>
<dbReference type="RefSeq" id="WP_015181517.1">
    <property type="nucleotide sequence ID" value="NC_019738.1"/>
</dbReference>
<dbReference type="eggNOG" id="COG3391">
    <property type="taxonomic scope" value="Bacteria"/>
</dbReference>
<feature type="region of interest" description="Disordered" evidence="1">
    <location>
        <begin position="573"/>
        <end position="613"/>
    </location>
</feature>
<dbReference type="HOGENOM" id="CLU_356325_0_0_3"/>
<dbReference type="Pfam" id="PF21959">
    <property type="entry name" value="DUF6923"/>
    <property type="match status" value="1"/>
</dbReference>
<dbReference type="Proteomes" id="UP000010471">
    <property type="component" value="Chromosome"/>
</dbReference>
<dbReference type="Pfam" id="PF01345">
    <property type="entry name" value="DUF11"/>
    <property type="match status" value="1"/>
</dbReference>
<feature type="compositionally biased region" description="Low complexity" evidence="1">
    <location>
        <begin position="586"/>
        <end position="601"/>
    </location>
</feature>
<dbReference type="InterPro" id="IPR001434">
    <property type="entry name" value="OmcB-like_DUF11"/>
</dbReference>
<dbReference type="EMBL" id="CP003630">
    <property type="protein sequence ID" value="AFZ17361.1"/>
    <property type="molecule type" value="Genomic_DNA"/>
</dbReference>
<evidence type="ECO:0000259" key="3">
    <source>
        <dbReference type="Pfam" id="PF21959"/>
    </source>
</evidence>
<proteinExistence type="predicted"/>
<dbReference type="AlphaFoldDB" id="K9WC27"/>
<reference evidence="4 5" key="1">
    <citation type="submission" date="2012-06" db="EMBL/GenBank/DDBJ databases">
        <title>Finished chromosome of genome of Microcoleus sp. PCC 7113.</title>
        <authorList>
            <consortium name="US DOE Joint Genome Institute"/>
            <person name="Gugger M."/>
            <person name="Coursin T."/>
            <person name="Rippka R."/>
            <person name="Tandeau De Marsac N."/>
            <person name="Huntemann M."/>
            <person name="Wei C.-L."/>
            <person name="Han J."/>
            <person name="Detter J.C."/>
            <person name="Han C."/>
            <person name="Tapia R."/>
            <person name="Chen A."/>
            <person name="Kyrpides N."/>
            <person name="Mavromatis K."/>
            <person name="Markowitz V."/>
            <person name="Szeto E."/>
            <person name="Ivanova N."/>
            <person name="Pagani I."/>
            <person name="Pati A."/>
            <person name="Goodwin L."/>
            <person name="Nordberg H.P."/>
            <person name="Cantor M.N."/>
            <person name="Hua S.X."/>
            <person name="Woyke T."/>
            <person name="Kerfeld C.A."/>
        </authorList>
    </citation>
    <scope>NUCLEOTIDE SEQUENCE [LARGE SCALE GENOMIC DNA]</scope>
    <source>
        <strain evidence="4 5">PCC 7113</strain>
    </source>
</reference>
<feature type="domain" description="DUF11" evidence="2">
    <location>
        <begin position="313"/>
        <end position="418"/>
    </location>
</feature>
<dbReference type="eggNOG" id="COG1361">
    <property type="taxonomic scope" value="Bacteria"/>
</dbReference>
<dbReference type="InterPro" id="IPR051172">
    <property type="entry name" value="Chlamydia_OmcB"/>
</dbReference>
<keyword evidence="5" id="KW-1185">Reference proteome</keyword>
<evidence type="ECO:0000313" key="5">
    <source>
        <dbReference type="Proteomes" id="UP000010471"/>
    </source>
</evidence>
<dbReference type="InterPro" id="IPR047589">
    <property type="entry name" value="DUF11_rpt"/>
</dbReference>
<dbReference type="SUPFAM" id="SSF75011">
    <property type="entry name" value="3-carboxy-cis,cis-mucoante lactonizing enzyme"/>
    <property type="match status" value="1"/>
</dbReference>
<evidence type="ECO:0000259" key="2">
    <source>
        <dbReference type="Pfam" id="PF01345"/>
    </source>
</evidence>
<dbReference type="KEGG" id="mic:Mic7113_1485"/>
<sequence>MYRNYLQAAAQTWTRKALITINRGGNYWRKRINRLTAFIAALILAIALSYSPPAPAQSSANFPCTNTLYVSRGQAADVNDPTELNTVNININPFTLDPIAGIPISANIRYNAIGFNFQDGLIYGIDPDTRTVYRIAPNGLPTSLGVPAGLPGQPILYLAGDVDVNGNYLVLSSNPQNPQNQTLFTINVAGAAATLVGAAVTLSQPTEIADFAINPRDGQLYGFDTISRQIARINRTTGAVTFLPSLNPQIGTVGGAFFDAFGQFFAYETSASNSAFYLVNVGTVDAPGTGQFTLLSTTRGVVRNDGAACAFALQVEKSASPETVPAGGTVTYIYRIANISPLTLTNLRFRDEMPDGRTFVADTLRLTEISGSTPNNYGSTNLLEITGITIQARTIAQISVDVRVPPNTPPGTIFNQSELFGLPPTFGNPTLLSDYIPVVGFPDPTPLQVTASPVIGAAKTVASVVDLGNGNFQFTYTITIQNLGNVDLNNVQVTENLSNTFGSTPFTVNRVSTPTGNLAPNNNFNGINDTNLLTGTDTLAIGQTKTIELVVTITPGNNPGPYNNQVEAIAESPVGPTSDISTDGLNPDPDGNGNPNDNSNSTPLDLANPPGTEPRLRLVKRITNATQSGVPISGINFNLVVNDLKDINDDASGWSQLPGGLLGVINLESEISLQSGDEVEYTIYFLSDGSQEVNNARLCDPIPAGTTFIFDRFGGGRGILLNQNGTQTPQTNASDTDQGTFASPLTPVTSPCPNTNNPNGSVLLQLGDLPNTPPSNVGFVRFAVKID</sequence>
<dbReference type="NCBIfam" id="TIGR01451">
    <property type="entry name" value="B_ant_repeat"/>
    <property type="match status" value="3"/>
</dbReference>
<dbReference type="PANTHER" id="PTHR34819">
    <property type="entry name" value="LARGE CYSTEINE-RICH PERIPLASMIC PROTEIN OMCB"/>
    <property type="match status" value="1"/>
</dbReference>
<dbReference type="PATRIC" id="fig|1173027.3.peg.1652"/>
<name>K9WC27_9CYAN</name>
<evidence type="ECO:0000256" key="1">
    <source>
        <dbReference type="SAM" id="MobiDB-lite"/>
    </source>
</evidence>
<feature type="domain" description="DUF6923" evidence="3">
    <location>
        <begin position="75"/>
        <end position="310"/>
    </location>
</feature>
<dbReference type="InterPro" id="IPR054215">
    <property type="entry name" value="DUF6923"/>
</dbReference>
<evidence type="ECO:0000313" key="4">
    <source>
        <dbReference type="EMBL" id="AFZ17361.1"/>
    </source>
</evidence>
<dbReference type="STRING" id="1173027.Mic7113_1485"/>
<accession>K9WC27</accession>
<gene>
    <name evidence="4" type="ORF">Mic7113_1485</name>
</gene>